<dbReference type="HOGENOM" id="CLU_1334806_0_0_1"/>
<reference evidence="2 4" key="1">
    <citation type="journal article" date="2013" name="Genome Biol.">
        <title>Draft genome of the mountain pine beetle, Dendroctonus ponderosae Hopkins, a major forest pest.</title>
        <authorList>
            <person name="Keeling C.I."/>
            <person name="Yuen M.M."/>
            <person name="Liao N.Y."/>
            <person name="Docking T.R."/>
            <person name="Chan S.K."/>
            <person name="Taylor G.A."/>
            <person name="Palmquist D.L."/>
            <person name="Jackman S.D."/>
            <person name="Nguyen A."/>
            <person name="Li M."/>
            <person name="Henderson H."/>
            <person name="Janes J.K."/>
            <person name="Zhao Y."/>
            <person name="Pandoh P."/>
            <person name="Moore R."/>
            <person name="Sperling F.A."/>
            <person name="Huber D.P."/>
            <person name="Birol I."/>
            <person name="Jones S.J."/>
            <person name="Bohlmann J."/>
        </authorList>
    </citation>
    <scope>NUCLEOTIDE SEQUENCE</scope>
</reference>
<organism evidence="2">
    <name type="scientific">Dendroctonus ponderosae</name>
    <name type="common">Mountain pine beetle</name>
    <dbReference type="NCBI Taxonomy" id="77166"/>
    <lineage>
        <taxon>Eukaryota</taxon>
        <taxon>Metazoa</taxon>
        <taxon>Ecdysozoa</taxon>
        <taxon>Arthropoda</taxon>
        <taxon>Hexapoda</taxon>
        <taxon>Insecta</taxon>
        <taxon>Pterygota</taxon>
        <taxon>Neoptera</taxon>
        <taxon>Endopterygota</taxon>
        <taxon>Coleoptera</taxon>
        <taxon>Polyphaga</taxon>
        <taxon>Cucujiformia</taxon>
        <taxon>Curculionidae</taxon>
        <taxon>Scolytinae</taxon>
        <taxon>Dendroctonus</taxon>
    </lineage>
</organism>
<dbReference type="EMBL" id="KB740937">
    <property type="protein sequence ID" value="ENN77763.1"/>
    <property type="molecule type" value="Genomic_DNA"/>
</dbReference>
<dbReference type="Proteomes" id="UP000030742">
    <property type="component" value="Unassembled WGS sequence"/>
</dbReference>
<feature type="non-terminal residue" evidence="2">
    <location>
        <position position="1"/>
    </location>
</feature>
<gene>
    <name evidence="3" type="ORF">D910_02576</name>
    <name evidence="2" type="ORF">YQE_05735</name>
</gene>
<feature type="compositionally biased region" description="Basic residues" evidence="1">
    <location>
        <begin position="46"/>
        <end position="56"/>
    </location>
</feature>
<dbReference type="EMBL" id="KB631668">
    <property type="protein sequence ID" value="ERL85154.1"/>
    <property type="molecule type" value="Genomic_DNA"/>
</dbReference>
<feature type="compositionally biased region" description="Polar residues" evidence="1">
    <location>
        <begin position="57"/>
        <end position="74"/>
    </location>
</feature>
<dbReference type="OrthoDB" id="6749690at2759"/>
<proteinExistence type="predicted"/>
<protein>
    <submittedName>
        <fullName evidence="2">Uncharacterized protein</fullName>
    </submittedName>
</protein>
<sequence>SYSPDVPSHIFFSSNSSVILNRLHRVFDHLNLRAVMHESLIPVGPPKKRKSPRPRRNLQSEAGPSTSGTNNGLENHSENNPDTAVENKRIPMLIRGVGVHQVIPKEATRDVLTGKVPFYLVDDRDGVTLFPAKHNLVALKLDQEHVEKFEDYSCIGGHERQLKERPKRREGMGYRRRYISPELLNRGIYNVDIDIRIRALMLSINL</sequence>
<dbReference type="AlphaFoldDB" id="N6TIV2"/>
<evidence type="ECO:0000313" key="3">
    <source>
        <dbReference type="EMBL" id="ERL85154.1"/>
    </source>
</evidence>
<accession>N6TIV2</accession>
<evidence type="ECO:0000313" key="4">
    <source>
        <dbReference type="Proteomes" id="UP000030742"/>
    </source>
</evidence>
<evidence type="ECO:0000256" key="1">
    <source>
        <dbReference type="SAM" id="MobiDB-lite"/>
    </source>
</evidence>
<evidence type="ECO:0000313" key="2">
    <source>
        <dbReference type="EMBL" id="ENN77763.1"/>
    </source>
</evidence>
<name>N6TIV2_DENPD</name>
<feature type="compositionally biased region" description="Basic and acidic residues" evidence="1">
    <location>
        <begin position="75"/>
        <end position="86"/>
    </location>
</feature>
<feature type="region of interest" description="Disordered" evidence="1">
    <location>
        <begin position="42"/>
        <end position="86"/>
    </location>
</feature>